<dbReference type="InterPro" id="IPR036249">
    <property type="entry name" value="Thioredoxin-like_sf"/>
</dbReference>
<feature type="compositionally biased region" description="Polar residues" evidence="2">
    <location>
        <begin position="29"/>
        <end position="47"/>
    </location>
</feature>
<evidence type="ECO:0000256" key="1">
    <source>
        <dbReference type="ARBA" id="ARBA00023157"/>
    </source>
</evidence>
<dbReference type="PROSITE" id="PS00194">
    <property type="entry name" value="THIOREDOXIN_1"/>
    <property type="match status" value="1"/>
</dbReference>
<dbReference type="Proteomes" id="UP000831787">
    <property type="component" value="Chromosome"/>
</dbReference>
<name>A0ABY4EFY0_9BACI</name>
<keyword evidence="1" id="KW-1015">Disulfide bond</keyword>
<accession>A0ABY4EFY0</accession>
<feature type="domain" description="Thioredoxin" evidence="3">
    <location>
        <begin position="61"/>
        <end position="201"/>
    </location>
</feature>
<dbReference type="InterPro" id="IPR013766">
    <property type="entry name" value="Thioredoxin_domain"/>
</dbReference>
<dbReference type="SUPFAM" id="SSF52833">
    <property type="entry name" value="Thioredoxin-like"/>
    <property type="match status" value="1"/>
</dbReference>
<feature type="region of interest" description="Disordered" evidence="2">
    <location>
        <begin position="29"/>
        <end position="48"/>
    </location>
</feature>
<evidence type="ECO:0000259" key="3">
    <source>
        <dbReference type="PROSITE" id="PS51352"/>
    </source>
</evidence>
<evidence type="ECO:0000313" key="5">
    <source>
        <dbReference type="Proteomes" id="UP000831787"/>
    </source>
</evidence>
<dbReference type="Pfam" id="PF00578">
    <property type="entry name" value="AhpC-TSA"/>
    <property type="match status" value="1"/>
</dbReference>
<dbReference type="CDD" id="cd02966">
    <property type="entry name" value="TlpA_like_family"/>
    <property type="match status" value="1"/>
</dbReference>
<dbReference type="PANTHER" id="PTHR42852:SF1">
    <property type="entry name" value="THIOREDOXIN-LIKE PROTEIN YNEN"/>
    <property type="match status" value="1"/>
</dbReference>
<dbReference type="PANTHER" id="PTHR42852">
    <property type="entry name" value="THIOL:DISULFIDE INTERCHANGE PROTEIN DSBE"/>
    <property type="match status" value="1"/>
</dbReference>
<dbReference type="Gene3D" id="3.40.30.10">
    <property type="entry name" value="Glutaredoxin"/>
    <property type="match status" value="1"/>
</dbReference>
<organism evidence="4 5">
    <name type="scientific">Halobacillus salinarum</name>
    <dbReference type="NCBI Taxonomy" id="2932257"/>
    <lineage>
        <taxon>Bacteria</taxon>
        <taxon>Bacillati</taxon>
        <taxon>Bacillota</taxon>
        <taxon>Bacilli</taxon>
        <taxon>Bacillales</taxon>
        <taxon>Bacillaceae</taxon>
        <taxon>Halobacillus</taxon>
    </lineage>
</organism>
<protein>
    <submittedName>
        <fullName evidence="4">TlpA family protein disulfide reductase</fullName>
    </submittedName>
</protein>
<evidence type="ECO:0000313" key="4">
    <source>
        <dbReference type="EMBL" id="UOQ42957.1"/>
    </source>
</evidence>
<dbReference type="PROSITE" id="PS51352">
    <property type="entry name" value="THIOREDOXIN_2"/>
    <property type="match status" value="1"/>
</dbReference>
<keyword evidence="5" id="KW-1185">Reference proteome</keyword>
<dbReference type="InterPro" id="IPR017937">
    <property type="entry name" value="Thioredoxin_CS"/>
</dbReference>
<dbReference type="EMBL" id="CP095073">
    <property type="protein sequence ID" value="UOQ42957.1"/>
    <property type="molecule type" value="Genomic_DNA"/>
</dbReference>
<gene>
    <name evidence="4" type="ORF">MUN89_13445</name>
</gene>
<dbReference type="InterPro" id="IPR000866">
    <property type="entry name" value="AhpC/TSA"/>
</dbReference>
<dbReference type="RefSeq" id="WP_244708317.1">
    <property type="nucleotide sequence ID" value="NZ_CP095073.1"/>
</dbReference>
<reference evidence="4 5" key="1">
    <citation type="submission" date="2022-04" db="EMBL/GenBank/DDBJ databases">
        <title>Halobacillus sp. isolated from saltern.</title>
        <authorList>
            <person name="Won M."/>
            <person name="Lee C.-M."/>
            <person name="Woen H.-Y."/>
            <person name="Kwon S.-W."/>
        </authorList>
    </citation>
    <scope>NUCLEOTIDE SEQUENCE [LARGE SCALE GENOMIC DNA]</scope>
    <source>
        <strain evidence="4 5">SSBR10-3</strain>
    </source>
</reference>
<evidence type="ECO:0000256" key="2">
    <source>
        <dbReference type="SAM" id="MobiDB-lite"/>
    </source>
</evidence>
<proteinExistence type="predicted"/>
<sequence>MVKQWLAAAFLLLLVGLLLFNIYQRTSQTEQNTNEAEGKQQVQTADEQSGVMVAPNAPEGLKPGDKAKDFTLETLDGKQVKLKDLKGKKVFLNFWATWCPPCQEEMPELERFYQTYGNEVEILAVNATGTEKGVDEVRKYMNKHGYHFPVGLDKDLSVNNNYQALTIPTTYFIGTDGKIQEQKHVGPMTFDFMVKMKNKLN</sequence>
<dbReference type="InterPro" id="IPR050553">
    <property type="entry name" value="Thioredoxin_ResA/DsbE_sf"/>
</dbReference>